<reference evidence="1" key="1">
    <citation type="submission" date="2023-03" db="EMBL/GenBank/DDBJ databases">
        <title>Massive genome expansion in bonnet fungi (Mycena s.s.) driven by repeated elements and novel gene families across ecological guilds.</title>
        <authorList>
            <consortium name="Lawrence Berkeley National Laboratory"/>
            <person name="Harder C.B."/>
            <person name="Miyauchi S."/>
            <person name="Viragh M."/>
            <person name="Kuo A."/>
            <person name="Thoen E."/>
            <person name="Andreopoulos B."/>
            <person name="Lu D."/>
            <person name="Skrede I."/>
            <person name="Drula E."/>
            <person name="Henrissat B."/>
            <person name="Morin E."/>
            <person name="Kohler A."/>
            <person name="Barry K."/>
            <person name="LaButti K."/>
            <person name="Morin E."/>
            <person name="Salamov A."/>
            <person name="Lipzen A."/>
            <person name="Mereny Z."/>
            <person name="Hegedus B."/>
            <person name="Baldrian P."/>
            <person name="Stursova M."/>
            <person name="Weitz H."/>
            <person name="Taylor A."/>
            <person name="Grigoriev I.V."/>
            <person name="Nagy L.G."/>
            <person name="Martin F."/>
            <person name="Kauserud H."/>
        </authorList>
    </citation>
    <scope>NUCLEOTIDE SEQUENCE</scope>
    <source>
        <strain evidence="1">CBHHK002</strain>
    </source>
</reference>
<protein>
    <submittedName>
        <fullName evidence="1">Uncharacterized protein</fullName>
    </submittedName>
</protein>
<keyword evidence="2" id="KW-1185">Reference proteome</keyword>
<gene>
    <name evidence="1" type="ORF">DFH08DRAFT_235662</name>
</gene>
<dbReference type="Proteomes" id="UP001218218">
    <property type="component" value="Unassembled WGS sequence"/>
</dbReference>
<evidence type="ECO:0000313" key="1">
    <source>
        <dbReference type="EMBL" id="KAJ7342797.1"/>
    </source>
</evidence>
<organism evidence="1 2">
    <name type="scientific">Mycena albidolilacea</name>
    <dbReference type="NCBI Taxonomy" id="1033008"/>
    <lineage>
        <taxon>Eukaryota</taxon>
        <taxon>Fungi</taxon>
        <taxon>Dikarya</taxon>
        <taxon>Basidiomycota</taxon>
        <taxon>Agaricomycotina</taxon>
        <taxon>Agaricomycetes</taxon>
        <taxon>Agaricomycetidae</taxon>
        <taxon>Agaricales</taxon>
        <taxon>Marasmiineae</taxon>
        <taxon>Mycenaceae</taxon>
        <taxon>Mycena</taxon>
    </lineage>
</organism>
<dbReference type="EMBL" id="JARIHO010000024">
    <property type="protein sequence ID" value="KAJ7342797.1"/>
    <property type="molecule type" value="Genomic_DNA"/>
</dbReference>
<accession>A0AAD6ZW71</accession>
<dbReference type="AlphaFoldDB" id="A0AAD6ZW71"/>
<comment type="caution">
    <text evidence="1">The sequence shown here is derived from an EMBL/GenBank/DDBJ whole genome shotgun (WGS) entry which is preliminary data.</text>
</comment>
<sequence length="72" mass="7952">MSFPALDTVTGSLLIGTWARCVFLLLPSWLHFSDLTQLASVHARNHSEFVLISKLRTRRLEAQGAGNARVAC</sequence>
<proteinExistence type="predicted"/>
<evidence type="ECO:0000313" key="2">
    <source>
        <dbReference type="Proteomes" id="UP001218218"/>
    </source>
</evidence>
<name>A0AAD6ZW71_9AGAR</name>